<dbReference type="PANTHER" id="PTHR23508:SF10">
    <property type="entry name" value="CARBOXYLIC ACID TRANSPORTER PROTEIN HOMOLOG"/>
    <property type="match status" value="1"/>
</dbReference>
<dbReference type="EMBL" id="CAJPDQ010000008">
    <property type="protein sequence ID" value="CAF9913750.1"/>
    <property type="molecule type" value="Genomic_DNA"/>
</dbReference>
<feature type="region of interest" description="Disordered" evidence="7">
    <location>
        <begin position="1"/>
        <end position="21"/>
    </location>
</feature>
<evidence type="ECO:0000313" key="11">
    <source>
        <dbReference type="Proteomes" id="UP000664169"/>
    </source>
</evidence>
<reference evidence="10" key="1">
    <citation type="submission" date="2021-03" db="EMBL/GenBank/DDBJ databases">
        <authorList>
            <person name="Tagirdzhanova G."/>
        </authorList>
    </citation>
    <scope>NUCLEOTIDE SEQUENCE</scope>
</reference>
<keyword evidence="6 8" id="KW-0472">Membrane</keyword>
<protein>
    <recommendedName>
        <fullName evidence="9">Major facilitator superfamily (MFS) profile domain-containing protein</fullName>
    </recommendedName>
</protein>
<evidence type="ECO:0000313" key="10">
    <source>
        <dbReference type="EMBL" id="CAF9913750.1"/>
    </source>
</evidence>
<dbReference type="InterPro" id="IPR020846">
    <property type="entry name" value="MFS_dom"/>
</dbReference>
<feature type="compositionally biased region" description="Basic and acidic residues" evidence="7">
    <location>
        <begin position="1"/>
        <end position="14"/>
    </location>
</feature>
<feature type="transmembrane region" description="Helical" evidence="8">
    <location>
        <begin position="43"/>
        <end position="62"/>
    </location>
</feature>
<keyword evidence="11" id="KW-1185">Reference proteome</keyword>
<evidence type="ECO:0000256" key="7">
    <source>
        <dbReference type="SAM" id="MobiDB-lite"/>
    </source>
</evidence>
<keyword evidence="3" id="KW-0813">Transport</keyword>
<feature type="transmembrane region" description="Helical" evidence="8">
    <location>
        <begin position="89"/>
        <end position="108"/>
    </location>
</feature>
<feature type="transmembrane region" description="Helical" evidence="8">
    <location>
        <begin position="183"/>
        <end position="212"/>
    </location>
</feature>
<dbReference type="GO" id="GO:0046943">
    <property type="term" value="F:carboxylic acid transmembrane transporter activity"/>
    <property type="evidence" value="ECO:0007669"/>
    <property type="project" value="TreeGrafter"/>
</dbReference>
<evidence type="ECO:0000256" key="3">
    <source>
        <dbReference type="ARBA" id="ARBA00022448"/>
    </source>
</evidence>
<dbReference type="Pfam" id="PF00083">
    <property type="entry name" value="Sugar_tr"/>
    <property type="match status" value="1"/>
</dbReference>
<evidence type="ECO:0000256" key="8">
    <source>
        <dbReference type="SAM" id="Phobius"/>
    </source>
</evidence>
<comment type="subcellular location">
    <subcellularLocation>
        <location evidence="1">Membrane</location>
        <topology evidence="1">Multi-pass membrane protein</topology>
    </subcellularLocation>
</comment>
<evidence type="ECO:0000256" key="5">
    <source>
        <dbReference type="ARBA" id="ARBA00022989"/>
    </source>
</evidence>
<gene>
    <name evidence="10" type="ORF">GOMPHAMPRED_008016</name>
</gene>
<keyword evidence="4 8" id="KW-0812">Transmembrane</keyword>
<evidence type="ECO:0000256" key="4">
    <source>
        <dbReference type="ARBA" id="ARBA00022692"/>
    </source>
</evidence>
<feature type="transmembrane region" description="Helical" evidence="8">
    <location>
        <begin position="142"/>
        <end position="163"/>
    </location>
</feature>
<dbReference type="SUPFAM" id="SSF103473">
    <property type="entry name" value="MFS general substrate transporter"/>
    <property type="match status" value="1"/>
</dbReference>
<evidence type="ECO:0000256" key="1">
    <source>
        <dbReference type="ARBA" id="ARBA00004141"/>
    </source>
</evidence>
<feature type="transmembrane region" description="Helical" evidence="8">
    <location>
        <begin position="429"/>
        <end position="449"/>
    </location>
</feature>
<feature type="transmembrane region" description="Helical" evidence="8">
    <location>
        <begin position="308"/>
        <end position="327"/>
    </location>
</feature>
<organism evidence="10 11">
    <name type="scientific">Gomphillus americanus</name>
    <dbReference type="NCBI Taxonomy" id="1940652"/>
    <lineage>
        <taxon>Eukaryota</taxon>
        <taxon>Fungi</taxon>
        <taxon>Dikarya</taxon>
        <taxon>Ascomycota</taxon>
        <taxon>Pezizomycotina</taxon>
        <taxon>Lecanoromycetes</taxon>
        <taxon>OSLEUM clade</taxon>
        <taxon>Ostropomycetidae</taxon>
        <taxon>Ostropales</taxon>
        <taxon>Graphidaceae</taxon>
        <taxon>Gomphilloideae</taxon>
        <taxon>Gomphillus</taxon>
    </lineage>
</organism>
<name>A0A8H3IAP8_9LECA</name>
<dbReference type="FunFam" id="1.20.1250.20:FF:000140">
    <property type="entry name" value="Putative MFS phospholipid transporter"/>
    <property type="match status" value="1"/>
</dbReference>
<proteinExistence type="inferred from homology"/>
<dbReference type="Gene3D" id="1.20.1250.20">
    <property type="entry name" value="MFS general substrate transporter like domains"/>
    <property type="match status" value="1"/>
</dbReference>
<dbReference type="InterPro" id="IPR005828">
    <property type="entry name" value="MFS_sugar_transport-like"/>
</dbReference>
<dbReference type="OrthoDB" id="2153661at2759"/>
<feature type="transmembrane region" description="Helical" evidence="8">
    <location>
        <begin position="115"/>
        <end position="136"/>
    </location>
</feature>
<evidence type="ECO:0000256" key="2">
    <source>
        <dbReference type="ARBA" id="ARBA00010992"/>
    </source>
</evidence>
<accession>A0A8H3IAP8</accession>
<evidence type="ECO:0000259" key="9">
    <source>
        <dbReference type="PROSITE" id="PS50850"/>
    </source>
</evidence>
<dbReference type="PROSITE" id="PS50850">
    <property type="entry name" value="MFS"/>
    <property type="match status" value="1"/>
</dbReference>
<sequence length="529" mass="56218">MAELKSDYMDEKPEAVAGTPGAIAVADDPKAPSKEVSSKRQRISNIFTIFAAGAALVSDGYFNNLMTMTNVVLKKIYPTDYTPAVSTQVSNALLVGAILGQLTIGLTCDYLGRKAAIIITTGLIVVGAILATASNGPTPSGMFWMLTVTRGIIGFGVGGEYPASSTSASEAANEHALKQRGPIFILVTNLPLSFGGPLAVIIFLIVFTAAGANHLGTVWRVCFGIGIIMPLAIFYFRIKMLNSKLYRRGAIKRSVPYGLVLRYYWKDLIGTCGAWFLYDFVTFPNGVFSGTILSSIVPNGDILRTGEYQLLLGIIALPGVFIGAFLCNRIGRKTTMMVGFTGYLIFGLIIGLAYDKITNILPLFVVFYGLFNSSGNLGPGDMLGLISSESYATAVRGTCYGLSAALGKTGAAVGVEAFTPIQTNLGKKWTFIIAAICGVAGVLVTFFFVRDLKGEDLAQEDEKFRAYLVGHGWSGEMGEDDLVGLASEGVNPALVDEVVGAGSPAALEEGGKGDHREMKRAEIADAKNF</sequence>
<keyword evidence="5 8" id="KW-1133">Transmembrane helix</keyword>
<comment type="similarity">
    <text evidence="2">Belongs to the major facilitator superfamily. Sugar transporter (TC 2.A.1.1) family.</text>
</comment>
<dbReference type="AlphaFoldDB" id="A0A8H3IAP8"/>
<dbReference type="Proteomes" id="UP000664169">
    <property type="component" value="Unassembled WGS sequence"/>
</dbReference>
<dbReference type="PANTHER" id="PTHR23508">
    <property type="entry name" value="CARBOXYLIC ACID TRANSPORTER PROTEIN HOMOLOG"/>
    <property type="match status" value="1"/>
</dbReference>
<feature type="transmembrane region" description="Helical" evidence="8">
    <location>
        <begin position="218"/>
        <end position="238"/>
    </location>
</feature>
<dbReference type="GO" id="GO:0005886">
    <property type="term" value="C:plasma membrane"/>
    <property type="evidence" value="ECO:0007669"/>
    <property type="project" value="TreeGrafter"/>
</dbReference>
<feature type="domain" description="Major facilitator superfamily (MFS) profile" evidence="9">
    <location>
        <begin position="48"/>
        <end position="453"/>
    </location>
</feature>
<evidence type="ECO:0000256" key="6">
    <source>
        <dbReference type="ARBA" id="ARBA00023136"/>
    </source>
</evidence>
<dbReference type="InterPro" id="IPR036259">
    <property type="entry name" value="MFS_trans_sf"/>
</dbReference>
<comment type="caution">
    <text evidence="10">The sequence shown here is derived from an EMBL/GenBank/DDBJ whole genome shotgun (WGS) entry which is preliminary data.</text>
</comment>